<dbReference type="EMBL" id="AWSD01000368">
    <property type="protein sequence ID" value="ERH15724.1"/>
    <property type="molecule type" value="Genomic_DNA"/>
</dbReference>
<dbReference type="HOGENOM" id="CLU_3128492_0_0_11"/>
<evidence type="ECO:0000313" key="2">
    <source>
        <dbReference type="EMBL" id="ERH15724.1"/>
    </source>
</evidence>
<feature type="region of interest" description="Disordered" evidence="1">
    <location>
        <begin position="26"/>
        <end position="51"/>
    </location>
</feature>
<sequence length="51" mass="5563">MPLTGWLPTGSAQSLTASRRIGLIDARQGREQEREGPSERPVLEKNLASTT</sequence>
<gene>
    <name evidence="2" type="ORF">HMPREF1549_03011</name>
</gene>
<dbReference type="AlphaFoldDB" id="U1Q0C2"/>
<proteinExistence type="predicted"/>
<reference evidence="2 3" key="1">
    <citation type="submission" date="2013-06" db="EMBL/GenBank/DDBJ databases">
        <authorList>
            <person name="Weinstock G."/>
            <person name="Sodergren E."/>
            <person name="Lobos E.A."/>
            <person name="Fulton L."/>
            <person name="Fulton R."/>
            <person name="Courtney L."/>
            <person name="Fronick C."/>
            <person name="O'Laughlin M."/>
            <person name="Godfrey J."/>
            <person name="Wilson R.M."/>
            <person name="Miner T."/>
            <person name="Farmer C."/>
            <person name="Delehaunty K."/>
            <person name="Cordes M."/>
            <person name="Minx P."/>
            <person name="Tomlinson C."/>
            <person name="Chen J."/>
            <person name="Wollam A."/>
            <person name="Pepin K.H."/>
            <person name="Bhonagiri V."/>
            <person name="Zhang X."/>
            <person name="Warren W."/>
            <person name="Mitreva M."/>
            <person name="Mardis E.R."/>
            <person name="Wilson R.K."/>
        </authorList>
    </citation>
    <scope>NUCLEOTIDE SEQUENCE [LARGE SCALE GENOMIC DNA]</scope>
    <source>
        <strain evidence="2 3">F0510</strain>
    </source>
</reference>
<evidence type="ECO:0000313" key="3">
    <source>
        <dbReference type="Proteomes" id="UP000016498"/>
    </source>
</evidence>
<feature type="region of interest" description="Disordered" evidence="1">
    <location>
        <begin position="1"/>
        <end position="20"/>
    </location>
</feature>
<comment type="caution">
    <text evidence="2">The sequence shown here is derived from an EMBL/GenBank/DDBJ whole genome shotgun (WGS) entry which is preliminary data.</text>
</comment>
<feature type="non-terminal residue" evidence="2">
    <location>
        <position position="51"/>
    </location>
</feature>
<accession>U1Q0C2</accession>
<organism evidence="2 3">
    <name type="scientific">Actinomyces johnsonii F0510</name>
    <dbReference type="NCBI Taxonomy" id="1227262"/>
    <lineage>
        <taxon>Bacteria</taxon>
        <taxon>Bacillati</taxon>
        <taxon>Actinomycetota</taxon>
        <taxon>Actinomycetes</taxon>
        <taxon>Actinomycetales</taxon>
        <taxon>Actinomycetaceae</taxon>
        <taxon>Actinomyces</taxon>
    </lineage>
</organism>
<feature type="compositionally biased region" description="Basic and acidic residues" evidence="1">
    <location>
        <begin position="27"/>
        <end position="43"/>
    </location>
</feature>
<protein>
    <submittedName>
        <fullName evidence="2">Uncharacterized protein</fullName>
    </submittedName>
</protein>
<name>U1Q0C2_9ACTO</name>
<dbReference type="Proteomes" id="UP000016498">
    <property type="component" value="Unassembled WGS sequence"/>
</dbReference>
<evidence type="ECO:0000256" key="1">
    <source>
        <dbReference type="SAM" id="MobiDB-lite"/>
    </source>
</evidence>